<evidence type="ECO:0000313" key="2">
    <source>
        <dbReference type="Proteomes" id="UP001362899"/>
    </source>
</evidence>
<gene>
    <name evidence="1" type="ORF">DASB73_012740</name>
</gene>
<proteinExistence type="predicted"/>
<reference evidence="1 2" key="1">
    <citation type="journal article" date="2023" name="Elife">
        <title>Identification of key yeast species and microbe-microbe interactions impacting larval growth of Drosophila in the wild.</title>
        <authorList>
            <person name="Mure A."/>
            <person name="Sugiura Y."/>
            <person name="Maeda R."/>
            <person name="Honda K."/>
            <person name="Sakurai N."/>
            <person name="Takahashi Y."/>
            <person name="Watada M."/>
            <person name="Katoh T."/>
            <person name="Gotoh A."/>
            <person name="Gotoh Y."/>
            <person name="Taniguchi I."/>
            <person name="Nakamura K."/>
            <person name="Hayashi T."/>
            <person name="Katayama T."/>
            <person name="Uemura T."/>
            <person name="Hattori Y."/>
        </authorList>
    </citation>
    <scope>NUCLEOTIDE SEQUENCE [LARGE SCALE GENOMIC DNA]</scope>
    <source>
        <strain evidence="1 2">SB-73</strain>
    </source>
</reference>
<name>A0AAV5RGL1_STABA</name>
<evidence type="ECO:0000313" key="1">
    <source>
        <dbReference type="EMBL" id="GMM50316.1"/>
    </source>
</evidence>
<comment type="caution">
    <text evidence="1">The sequence shown here is derived from an EMBL/GenBank/DDBJ whole genome shotgun (WGS) entry which is preliminary data.</text>
</comment>
<accession>A0AAV5RGL1</accession>
<dbReference type="AlphaFoldDB" id="A0AAV5RGL1"/>
<keyword evidence="2" id="KW-1185">Reference proteome</keyword>
<sequence>MSTTVSPSPVLKQYSINDRSVISGRRNKLQGAFKRIFSRVETMDSESVPYTLASTRPEIRYSTNAKHNSQISRRLPLSKCNSPELRSHDSKIDQIFETWEDWIEMYQRGDANLSNISRPECFGGFGYMCPPNHCKEAARLQVLHSIEHKIDCVVQIKQGLQHSLQKILDEHRLKMATVSFVGEEFQSIHFSIGMNKKLTSISKTYSLDAHTLLTLDYLAILDASADWRTRLNPLVSGPPFIKFYLGIPIIVNGLPIGSIAVLDPYCRVQVNPTLLEKLSNLTSKFSRKIEAVLNTEHGAAEELSEVDELQSALSSIVLDSNSILDLSCKPSNQHSDEIKSKAISTEVSIRFSEIERRRSLGSRVHRAPQRQVTYQQLQVLASLMSCRGVTHAFKKTCQIVQKKLDASIVYVAEIRHKKCGSKVESKARLISYYAKSAVDGDAKTQIERIMIKDFKLLHAAMSSQYGVKCSSMVTESIQKDGILVPFHRSTEDTHNKQPGAFVLAAFSDVSQKFSIKDILFAKQVLKSLEGLIPEIDDCSNE</sequence>
<protein>
    <submittedName>
        <fullName evidence="1">Uncharacterized protein</fullName>
    </submittedName>
</protein>
<dbReference type="EMBL" id="BTGC01000003">
    <property type="protein sequence ID" value="GMM50316.1"/>
    <property type="molecule type" value="Genomic_DNA"/>
</dbReference>
<dbReference type="PANTHER" id="PTHR43102">
    <property type="entry name" value="SLR1143 PROTEIN"/>
    <property type="match status" value="1"/>
</dbReference>
<dbReference type="PANTHER" id="PTHR43102:SF2">
    <property type="entry name" value="GAF DOMAIN-CONTAINING PROTEIN"/>
    <property type="match status" value="1"/>
</dbReference>
<organism evidence="1 2">
    <name type="scientific">Starmerella bacillaris</name>
    <name type="common">Yeast</name>
    <name type="synonym">Candida zemplinina</name>
    <dbReference type="NCBI Taxonomy" id="1247836"/>
    <lineage>
        <taxon>Eukaryota</taxon>
        <taxon>Fungi</taxon>
        <taxon>Dikarya</taxon>
        <taxon>Ascomycota</taxon>
        <taxon>Saccharomycotina</taxon>
        <taxon>Dipodascomycetes</taxon>
        <taxon>Dipodascales</taxon>
        <taxon>Trichomonascaceae</taxon>
        <taxon>Starmerella</taxon>
    </lineage>
</organism>
<dbReference type="Proteomes" id="UP001362899">
    <property type="component" value="Unassembled WGS sequence"/>
</dbReference>
<dbReference type="SUPFAM" id="SSF55781">
    <property type="entry name" value="GAF domain-like"/>
    <property type="match status" value="1"/>
</dbReference>